<dbReference type="InterPro" id="IPR000399">
    <property type="entry name" value="TPP-bd_CS"/>
</dbReference>
<protein>
    <submittedName>
        <fullName evidence="8">Acetolactate synthase</fullName>
        <ecNumber evidence="8">2.2.1.6</ecNumber>
    </submittedName>
</protein>
<organism evidence="8 9">
    <name type="scientific">Cellulosilyticum lentocellum (strain ATCC 49066 / DSM 5427 / NCIMB 11756 / RHM5)</name>
    <name type="common">Clostridium lentocellum</name>
    <dbReference type="NCBI Taxonomy" id="642492"/>
    <lineage>
        <taxon>Bacteria</taxon>
        <taxon>Bacillati</taxon>
        <taxon>Bacillota</taxon>
        <taxon>Clostridia</taxon>
        <taxon>Lachnospirales</taxon>
        <taxon>Cellulosilyticaceae</taxon>
        <taxon>Cellulosilyticum</taxon>
    </lineage>
</organism>
<evidence type="ECO:0000256" key="1">
    <source>
        <dbReference type="ARBA" id="ARBA00001964"/>
    </source>
</evidence>
<dbReference type="PROSITE" id="PS00187">
    <property type="entry name" value="TPP_ENZYMES"/>
    <property type="match status" value="1"/>
</dbReference>
<dbReference type="InterPro" id="IPR011766">
    <property type="entry name" value="TPP_enzyme_TPP-bd"/>
</dbReference>
<dbReference type="AlphaFoldDB" id="F2JLP1"/>
<feature type="domain" description="Thiamine pyrophosphate enzyme TPP-binding" evidence="6">
    <location>
        <begin position="403"/>
        <end position="551"/>
    </location>
</feature>
<comment type="similarity">
    <text evidence="2 4">Belongs to the TPP enzyme family.</text>
</comment>
<feature type="domain" description="Thiamine pyrophosphate enzyme N-terminal TPP-binding" evidence="7">
    <location>
        <begin position="3"/>
        <end position="105"/>
    </location>
</feature>
<dbReference type="EC" id="2.2.1.6" evidence="8"/>
<dbReference type="HOGENOM" id="CLU_013748_1_3_9"/>
<evidence type="ECO:0000256" key="3">
    <source>
        <dbReference type="ARBA" id="ARBA00023052"/>
    </source>
</evidence>
<proteinExistence type="inferred from homology"/>
<sequence>MIRVADYITKKLVTYGVKDVFMISGGGAIFLNDAIGRNSDLRYICNQHEQACSISAEGYAKSTGKLAVVCVTTGPGGTNTITGLMGQWLDSTPVLYLSGQVKYSTTIASCPEVGLRQLGDQEINIIDVVRPLTKYAKMIVEPEDIKVELDKAIQMALEGRQGPVWLDIPINIQSALIEEEAKNAVVEIIGTEIEREKVLETKIDQVLELLKNAKRPLILAGHGIRMGNAIDLFHMVREQLPIPIVSSFNGCDLMETEHPNYVGRVGTIGDRAGNFAVQNADVLLCLGTRNNIRQVGYNWDEFAAQATKIVVDIDERELMKPTVKPDFPVHTDIKLFLRGLIEQSKGMVFPKWEEWHQWCMDKKERYPVVLEAYKKDNKINPYYFVDVLSRQLEEEEIVITGNGTCSVCYFQAGFIKKGQRVIWNSGCAAMGYDLPAAIGAAIAHPNKRVICLAGDGSLQMNIQELETLKYYQLPVKLFILDNQGYISIKQTQDNLFEGFKVASDPSHGVGIPDFINIAEAYGIKTVCIKNTNDFSKIKEILKDEGPAVCVVKLKTDYIFAPKSASQKLEDGTIVSKPLDDMYPFLDRKEYVTNKINIE</sequence>
<name>F2JLP1_CELLD</name>
<dbReference type="CDD" id="cd07035">
    <property type="entry name" value="TPP_PYR_POX_like"/>
    <property type="match status" value="1"/>
</dbReference>
<dbReference type="STRING" id="642492.Clole_1708"/>
<evidence type="ECO:0000313" key="8">
    <source>
        <dbReference type="EMBL" id="ADZ83432.1"/>
    </source>
</evidence>
<evidence type="ECO:0000259" key="6">
    <source>
        <dbReference type="Pfam" id="PF02775"/>
    </source>
</evidence>
<dbReference type="GO" id="GO:0000287">
    <property type="term" value="F:magnesium ion binding"/>
    <property type="evidence" value="ECO:0007669"/>
    <property type="project" value="InterPro"/>
</dbReference>
<dbReference type="GO" id="GO:0003984">
    <property type="term" value="F:acetolactate synthase activity"/>
    <property type="evidence" value="ECO:0007669"/>
    <property type="project" value="UniProtKB-EC"/>
</dbReference>
<dbReference type="Gene3D" id="3.40.50.970">
    <property type="match status" value="2"/>
</dbReference>
<evidence type="ECO:0000256" key="4">
    <source>
        <dbReference type="RuleBase" id="RU362132"/>
    </source>
</evidence>
<dbReference type="Pfam" id="PF02775">
    <property type="entry name" value="TPP_enzyme_C"/>
    <property type="match status" value="1"/>
</dbReference>
<dbReference type="Gene3D" id="3.40.50.1220">
    <property type="entry name" value="TPP-binding domain"/>
    <property type="match status" value="1"/>
</dbReference>
<dbReference type="InterPro" id="IPR012000">
    <property type="entry name" value="Thiamin_PyroP_enz_cen_dom"/>
</dbReference>
<evidence type="ECO:0000256" key="2">
    <source>
        <dbReference type="ARBA" id="ARBA00007812"/>
    </source>
</evidence>
<keyword evidence="8" id="KW-0808">Transferase</keyword>
<dbReference type="GO" id="GO:0005948">
    <property type="term" value="C:acetolactate synthase complex"/>
    <property type="evidence" value="ECO:0007669"/>
    <property type="project" value="TreeGrafter"/>
</dbReference>
<dbReference type="CDD" id="cd00568">
    <property type="entry name" value="TPP_enzymes"/>
    <property type="match status" value="1"/>
</dbReference>
<dbReference type="KEGG" id="cle:Clole_1708"/>
<dbReference type="Pfam" id="PF02776">
    <property type="entry name" value="TPP_enzyme_N"/>
    <property type="match status" value="1"/>
</dbReference>
<dbReference type="GO" id="GO:0009097">
    <property type="term" value="P:isoleucine biosynthetic process"/>
    <property type="evidence" value="ECO:0007669"/>
    <property type="project" value="TreeGrafter"/>
</dbReference>
<dbReference type="GO" id="GO:0009099">
    <property type="term" value="P:L-valine biosynthetic process"/>
    <property type="evidence" value="ECO:0007669"/>
    <property type="project" value="TreeGrafter"/>
</dbReference>
<dbReference type="PANTHER" id="PTHR18968:SF13">
    <property type="entry name" value="ACETOLACTATE SYNTHASE CATALYTIC SUBUNIT, MITOCHONDRIAL"/>
    <property type="match status" value="1"/>
</dbReference>
<dbReference type="EMBL" id="CP002582">
    <property type="protein sequence ID" value="ADZ83432.1"/>
    <property type="molecule type" value="Genomic_DNA"/>
</dbReference>
<dbReference type="RefSeq" id="WP_013656729.1">
    <property type="nucleotide sequence ID" value="NC_015275.1"/>
</dbReference>
<dbReference type="InterPro" id="IPR029035">
    <property type="entry name" value="DHS-like_NAD/FAD-binding_dom"/>
</dbReference>
<dbReference type="eggNOG" id="COG0028">
    <property type="taxonomic scope" value="Bacteria"/>
</dbReference>
<dbReference type="Proteomes" id="UP000008467">
    <property type="component" value="Chromosome"/>
</dbReference>
<dbReference type="InterPro" id="IPR045229">
    <property type="entry name" value="TPP_enz"/>
</dbReference>
<keyword evidence="3 4" id="KW-0786">Thiamine pyrophosphate</keyword>
<dbReference type="GO" id="GO:0050660">
    <property type="term" value="F:flavin adenine dinucleotide binding"/>
    <property type="evidence" value="ECO:0007669"/>
    <property type="project" value="TreeGrafter"/>
</dbReference>
<feature type="domain" description="Thiamine pyrophosphate enzyme central" evidence="5">
    <location>
        <begin position="203"/>
        <end position="340"/>
    </location>
</feature>
<dbReference type="InterPro" id="IPR012001">
    <property type="entry name" value="Thiamin_PyroP_enz_TPP-bd_dom"/>
</dbReference>
<evidence type="ECO:0000259" key="5">
    <source>
        <dbReference type="Pfam" id="PF00205"/>
    </source>
</evidence>
<dbReference type="SUPFAM" id="SSF52518">
    <property type="entry name" value="Thiamin diphosphate-binding fold (THDP-binding)"/>
    <property type="match status" value="2"/>
</dbReference>
<dbReference type="Pfam" id="PF00205">
    <property type="entry name" value="TPP_enzyme_M"/>
    <property type="match status" value="1"/>
</dbReference>
<reference evidence="8 9" key="1">
    <citation type="journal article" date="2011" name="J. Bacteriol.">
        <title>Complete genome sequence of the cellulose-degrading bacterium Cellulosilyticum lentocellum.</title>
        <authorList>
            <consortium name="US DOE Joint Genome Institute"/>
            <person name="Miller D.A."/>
            <person name="Suen G."/>
            <person name="Bruce D."/>
            <person name="Copeland A."/>
            <person name="Cheng J.F."/>
            <person name="Detter C."/>
            <person name="Goodwin L.A."/>
            <person name="Han C.S."/>
            <person name="Hauser L.J."/>
            <person name="Land M.L."/>
            <person name="Lapidus A."/>
            <person name="Lucas S."/>
            <person name="Meincke L."/>
            <person name="Pitluck S."/>
            <person name="Tapia R."/>
            <person name="Teshima H."/>
            <person name="Woyke T."/>
            <person name="Fox B.G."/>
            <person name="Angert E.R."/>
            <person name="Currie C.R."/>
        </authorList>
    </citation>
    <scope>NUCLEOTIDE SEQUENCE [LARGE SCALE GENOMIC DNA]</scope>
    <source>
        <strain evidence="9">ATCC 49066 / DSM 5427 / NCIMB 11756 / RHM5</strain>
    </source>
</reference>
<dbReference type="PANTHER" id="PTHR18968">
    <property type="entry name" value="THIAMINE PYROPHOSPHATE ENZYMES"/>
    <property type="match status" value="1"/>
</dbReference>
<gene>
    <name evidence="8" type="ordered locus">Clole_1708</name>
</gene>
<evidence type="ECO:0000313" key="9">
    <source>
        <dbReference type="Proteomes" id="UP000008467"/>
    </source>
</evidence>
<evidence type="ECO:0000259" key="7">
    <source>
        <dbReference type="Pfam" id="PF02776"/>
    </source>
</evidence>
<dbReference type="GO" id="GO:0030976">
    <property type="term" value="F:thiamine pyrophosphate binding"/>
    <property type="evidence" value="ECO:0007669"/>
    <property type="project" value="InterPro"/>
</dbReference>
<dbReference type="SUPFAM" id="SSF52467">
    <property type="entry name" value="DHS-like NAD/FAD-binding domain"/>
    <property type="match status" value="1"/>
</dbReference>
<keyword evidence="9" id="KW-1185">Reference proteome</keyword>
<comment type="cofactor">
    <cofactor evidence="1">
        <name>thiamine diphosphate</name>
        <dbReference type="ChEBI" id="CHEBI:58937"/>
    </cofactor>
</comment>
<dbReference type="InterPro" id="IPR029061">
    <property type="entry name" value="THDP-binding"/>
</dbReference>
<accession>F2JLP1</accession>